<dbReference type="PANTHER" id="PTHR38788">
    <property type="entry name" value="CLR5 DOMAIN-CONTAINING PROTEIN"/>
    <property type="match status" value="1"/>
</dbReference>
<feature type="region of interest" description="Disordered" evidence="1">
    <location>
        <begin position="138"/>
        <end position="158"/>
    </location>
</feature>
<feature type="domain" description="Clr5" evidence="2">
    <location>
        <begin position="26"/>
        <end position="78"/>
    </location>
</feature>
<accession>A0AAV9NT40</accession>
<comment type="caution">
    <text evidence="3">The sequence shown here is derived from an EMBL/GenBank/DDBJ whole genome shotgun (WGS) entry which is preliminary data.</text>
</comment>
<reference evidence="3 4" key="1">
    <citation type="submission" date="2023-08" db="EMBL/GenBank/DDBJ databases">
        <title>Black Yeasts Isolated from many extreme environments.</title>
        <authorList>
            <person name="Coleine C."/>
            <person name="Stajich J.E."/>
            <person name="Selbmann L."/>
        </authorList>
    </citation>
    <scope>NUCLEOTIDE SEQUENCE [LARGE SCALE GENOMIC DNA]</scope>
    <source>
        <strain evidence="3 4">CCFEE 5792</strain>
    </source>
</reference>
<dbReference type="InterPro" id="IPR011990">
    <property type="entry name" value="TPR-like_helical_dom_sf"/>
</dbReference>
<evidence type="ECO:0000256" key="1">
    <source>
        <dbReference type="SAM" id="MobiDB-lite"/>
    </source>
</evidence>
<proteinExistence type="predicted"/>
<evidence type="ECO:0000313" key="3">
    <source>
        <dbReference type="EMBL" id="KAK5063147.1"/>
    </source>
</evidence>
<dbReference type="Pfam" id="PF14420">
    <property type="entry name" value="Clr5"/>
    <property type="match status" value="1"/>
</dbReference>
<dbReference type="SUPFAM" id="SSF48452">
    <property type="entry name" value="TPR-like"/>
    <property type="match status" value="1"/>
</dbReference>
<dbReference type="GeneID" id="89973401"/>
<dbReference type="InterPro" id="IPR025676">
    <property type="entry name" value="Clr5_dom"/>
</dbReference>
<name>A0AAV9NT40_9EURO</name>
<dbReference type="EMBL" id="JAVRRD010000002">
    <property type="protein sequence ID" value="KAK5063147.1"/>
    <property type="molecule type" value="Genomic_DNA"/>
</dbReference>
<evidence type="ECO:0000313" key="4">
    <source>
        <dbReference type="Proteomes" id="UP001358417"/>
    </source>
</evidence>
<protein>
    <recommendedName>
        <fullName evidence="2">Clr5 domain-containing protein</fullName>
    </recommendedName>
</protein>
<dbReference type="PANTHER" id="PTHR38788:SF3">
    <property type="entry name" value="CLR5 DOMAIN-CONTAINING PROTEIN"/>
    <property type="match status" value="1"/>
</dbReference>
<sequence>MNNTFNGGAISDQVVNQQWRIIGPSSAQWSDIKEIFTQLYIVENRKLKDVREILSKSHGFNASEKMFKRRIFDWKIRKNYKAKDKEIIAKKVKACVSSGQDLHSLSFQGRPVKLDRVKRHYRTDKRFSRLLETLSHSPEEDDITIDEPPIKEDSPSTATGTLCPWRYSASNSDQDEMSLQYDNDPSNVTITRHLSPPTDFYAVESTLFHTRDAIRWHFTSFKPLKVKELVLRFPRTVSEEVRTGRIDQASEFWLSLYHGLHHIESGNSMHAWKAFDKCCQMVQPLLMSAPLHLLSCVLLHFATSWQGLNELEHHLLDFISSMASSVVGSEHPLALAFGMIATADIRDLVVESIMDLVTQGYKSRRKLDNSSLFALRVDQIDMLRKRKKFPQALTLCQQLVKDSQTMRKKRYRTALATLGRIFADQGEEYGVESVAHRILDNEASDMANANSGGTTAWACEQLGSLSLNRGEYVVAEAYLRRAVEMTVQRYPNRGPSMVSLTERLATCLQLQGKRTNTGTLRGNGQLSTGF</sequence>
<dbReference type="AlphaFoldDB" id="A0AAV9NT40"/>
<evidence type="ECO:0000259" key="2">
    <source>
        <dbReference type="Pfam" id="PF14420"/>
    </source>
</evidence>
<organism evidence="3 4">
    <name type="scientific">Exophiala bonariae</name>
    <dbReference type="NCBI Taxonomy" id="1690606"/>
    <lineage>
        <taxon>Eukaryota</taxon>
        <taxon>Fungi</taxon>
        <taxon>Dikarya</taxon>
        <taxon>Ascomycota</taxon>
        <taxon>Pezizomycotina</taxon>
        <taxon>Eurotiomycetes</taxon>
        <taxon>Chaetothyriomycetidae</taxon>
        <taxon>Chaetothyriales</taxon>
        <taxon>Herpotrichiellaceae</taxon>
        <taxon>Exophiala</taxon>
    </lineage>
</organism>
<dbReference type="Proteomes" id="UP001358417">
    <property type="component" value="Unassembled WGS sequence"/>
</dbReference>
<dbReference type="Gene3D" id="1.25.40.10">
    <property type="entry name" value="Tetratricopeptide repeat domain"/>
    <property type="match status" value="1"/>
</dbReference>
<keyword evidence="4" id="KW-1185">Reference proteome</keyword>
<dbReference type="RefSeq" id="XP_064711419.1">
    <property type="nucleotide sequence ID" value="XM_064848795.1"/>
</dbReference>
<gene>
    <name evidence="3" type="ORF">LTR84_005223</name>
</gene>